<dbReference type="Proteomes" id="UP000561045">
    <property type="component" value="Unassembled WGS sequence"/>
</dbReference>
<name>A0A840BT34_9RHOO</name>
<comment type="caution">
    <text evidence="2">The sequence shown here is derived from an EMBL/GenBank/DDBJ whole genome shotgun (WGS) entry which is preliminary data.</text>
</comment>
<evidence type="ECO:0000313" key="3">
    <source>
        <dbReference type="Proteomes" id="UP000561045"/>
    </source>
</evidence>
<feature type="signal peptide" evidence="1">
    <location>
        <begin position="1"/>
        <end position="33"/>
    </location>
</feature>
<sequence>MAAGKPNARRRTAFAVLALAMAGVGSLPETAHATVRGRINYGDGMALPPQAVIDIELTDISKSGAPAQVLARMRLSAEEDGPIPFEISVPSARIDQQRTYVLSARISYGGKLLYANTTTHRVLTQGAPIKVDLRVERVEV</sequence>
<keyword evidence="1" id="KW-0732">Signal</keyword>
<dbReference type="PANTHER" id="PTHR38013:SF1">
    <property type="entry name" value="GLYCOPROTEIN_POLYSACCHARIDE METABOLISM"/>
    <property type="match status" value="1"/>
</dbReference>
<dbReference type="Pfam" id="PF09619">
    <property type="entry name" value="YscW"/>
    <property type="match status" value="1"/>
</dbReference>
<gene>
    <name evidence="2" type="ORF">GGR36_004189</name>
</gene>
<proteinExistence type="predicted"/>
<dbReference type="RefSeq" id="WP_183638151.1">
    <property type="nucleotide sequence ID" value="NZ_BAABLE010000024.1"/>
</dbReference>
<dbReference type="InterPro" id="IPR053196">
    <property type="entry name" value="Lipoprotein_YbaY-like"/>
</dbReference>
<keyword evidence="3" id="KW-1185">Reference proteome</keyword>
<organism evidence="2 3">
    <name type="scientific">Niveibacterium umoris</name>
    <dbReference type="NCBI Taxonomy" id="1193620"/>
    <lineage>
        <taxon>Bacteria</taxon>
        <taxon>Pseudomonadati</taxon>
        <taxon>Pseudomonadota</taxon>
        <taxon>Betaproteobacteria</taxon>
        <taxon>Rhodocyclales</taxon>
        <taxon>Rhodocyclaceae</taxon>
        <taxon>Niveibacterium</taxon>
    </lineage>
</organism>
<evidence type="ECO:0000256" key="1">
    <source>
        <dbReference type="SAM" id="SignalP"/>
    </source>
</evidence>
<feature type="chain" id="PRO_5032340621" evidence="1">
    <location>
        <begin position="34"/>
        <end position="140"/>
    </location>
</feature>
<dbReference type="PANTHER" id="PTHR38013">
    <property type="entry name" value="GLYCOPROTEIN/POLYSACCHARIDE METABOLISM"/>
    <property type="match status" value="1"/>
</dbReference>
<dbReference type="AlphaFoldDB" id="A0A840BT34"/>
<evidence type="ECO:0000313" key="2">
    <source>
        <dbReference type="EMBL" id="MBB4014832.1"/>
    </source>
</evidence>
<reference evidence="2 3" key="1">
    <citation type="submission" date="2020-08" db="EMBL/GenBank/DDBJ databases">
        <title>Genomic Encyclopedia of Type Strains, Phase IV (KMG-IV): sequencing the most valuable type-strain genomes for metagenomic binning, comparative biology and taxonomic classification.</title>
        <authorList>
            <person name="Goeker M."/>
        </authorList>
    </citation>
    <scope>NUCLEOTIDE SEQUENCE [LARGE SCALE GENOMIC DNA]</scope>
    <source>
        <strain evidence="2 3">DSM 106739</strain>
    </source>
</reference>
<dbReference type="EMBL" id="JACIET010000004">
    <property type="protein sequence ID" value="MBB4014832.1"/>
    <property type="molecule type" value="Genomic_DNA"/>
</dbReference>
<accession>A0A840BT34</accession>
<protein>
    <submittedName>
        <fullName evidence="2">Putative lipoprotein</fullName>
    </submittedName>
</protein>
<keyword evidence="2" id="KW-0449">Lipoprotein</keyword>
<dbReference type="InterPro" id="IPR039366">
    <property type="entry name" value="Pilotin"/>
</dbReference>